<evidence type="ECO:0000256" key="4">
    <source>
        <dbReference type="ARBA" id="ARBA00023128"/>
    </source>
</evidence>
<dbReference type="Gene3D" id="3.30.160.20">
    <property type="match status" value="1"/>
</dbReference>
<protein>
    <recommendedName>
        <fullName evidence="6">Prokaryotic-type class I peptide chain release factors domain-containing protein</fullName>
    </recommendedName>
</protein>
<dbReference type="InterPro" id="IPR000352">
    <property type="entry name" value="Pep_chain_release_fac_I"/>
</dbReference>
<sequence length="170" mass="19463">MPSKTTQYLLRSQQAPVALRNIRTDSNDNSTVAALAAKKKAESSKRPTKRVEAVVLQEADIEERHVRGWGNGGQKLNKTSSCVQLLHKPTNTTVVCQDTRSLQQNRKIAYKRLKEKLDLQINGSQSKIGKKIEKLRARKHKQRQRAKKKYQQQQQQNHEEPLDSSEEPVE</sequence>
<comment type="subcellular location">
    <subcellularLocation>
        <location evidence="1">Mitochondrion</location>
    </subcellularLocation>
</comment>
<organism evidence="7 8">
    <name type="scientific">Coemansia guatemalensis</name>
    <dbReference type="NCBI Taxonomy" id="2761395"/>
    <lineage>
        <taxon>Eukaryota</taxon>
        <taxon>Fungi</taxon>
        <taxon>Fungi incertae sedis</taxon>
        <taxon>Zoopagomycota</taxon>
        <taxon>Kickxellomycotina</taxon>
        <taxon>Kickxellomycetes</taxon>
        <taxon>Kickxellales</taxon>
        <taxon>Kickxellaceae</taxon>
        <taxon>Coemansia</taxon>
    </lineage>
</organism>
<reference evidence="7" key="1">
    <citation type="submission" date="2022-07" db="EMBL/GenBank/DDBJ databases">
        <title>Phylogenomic reconstructions and comparative analyses of Kickxellomycotina fungi.</title>
        <authorList>
            <person name="Reynolds N.K."/>
            <person name="Stajich J.E."/>
            <person name="Barry K."/>
            <person name="Grigoriev I.V."/>
            <person name="Crous P."/>
            <person name="Smith M.E."/>
        </authorList>
    </citation>
    <scope>NUCLEOTIDE SEQUENCE</scope>
    <source>
        <strain evidence="7">NRRL 1565</strain>
    </source>
</reference>
<dbReference type="Proteomes" id="UP001140094">
    <property type="component" value="Unassembled WGS sequence"/>
</dbReference>
<proteinExistence type="inferred from homology"/>
<dbReference type="OrthoDB" id="277888at2759"/>
<evidence type="ECO:0000259" key="6">
    <source>
        <dbReference type="Pfam" id="PF00472"/>
    </source>
</evidence>
<evidence type="ECO:0000313" key="7">
    <source>
        <dbReference type="EMBL" id="KAJ2805638.1"/>
    </source>
</evidence>
<name>A0A9W8LV40_9FUNG</name>
<evidence type="ECO:0000256" key="1">
    <source>
        <dbReference type="ARBA" id="ARBA00004173"/>
    </source>
</evidence>
<feature type="domain" description="Prokaryotic-type class I peptide chain release factors" evidence="6">
    <location>
        <begin position="52"/>
        <end position="156"/>
    </location>
</feature>
<feature type="region of interest" description="Disordered" evidence="5">
    <location>
        <begin position="122"/>
        <end position="170"/>
    </location>
</feature>
<evidence type="ECO:0000256" key="2">
    <source>
        <dbReference type="ARBA" id="ARBA00010835"/>
    </source>
</evidence>
<keyword evidence="4" id="KW-0496">Mitochondrion</keyword>
<gene>
    <name evidence="7" type="ORF">H4R20_002009</name>
</gene>
<dbReference type="PANTHER" id="PTHR46203">
    <property type="entry name" value="PROBABLE PEPTIDE CHAIN RELEASE FACTOR C12ORF65"/>
    <property type="match status" value="1"/>
</dbReference>
<dbReference type="InterPro" id="IPR045853">
    <property type="entry name" value="Pep_chain_release_fac_I_sf"/>
</dbReference>
<comment type="similarity">
    <text evidence="2">Belongs to the prokaryotic/mitochondrial release factor family.</text>
</comment>
<dbReference type="Pfam" id="PF00472">
    <property type="entry name" value="RF-1"/>
    <property type="match status" value="1"/>
</dbReference>
<dbReference type="PANTHER" id="PTHR46203:SF1">
    <property type="entry name" value="MITOCHONDRIAL TRANSLATION RELEASE FACTOR IN RESCUE"/>
    <property type="match status" value="1"/>
</dbReference>
<evidence type="ECO:0000256" key="5">
    <source>
        <dbReference type="SAM" id="MobiDB-lite"/>
    </source>
</evidence>
<accession>A0A9W8LV40</accession>
<evidence type="ECO:0000313" key="8">
    <source>
        <dbReference type="Proteomes" id="UP001140094"/>
    </source>
</evidence>
<feature type="compositionally biased region" description="Basic residues" evidence="5">
    <location>
        <begin position="136"/>
        <end position="150"/>
    </location>
</feature>
<dbReference type="SUPFAM" id="SSF75620">
    <property type="entry name" value="Release factor"/>
    <property type="match status" value="1"/>
</dbReference>
<dbReference type="GO" id="GO:0003747">
    <property type="term" value="F:translation release factor activity"/>
    <property type="evidence" value="ECO:0007669"/>
    <property type="project" value="InterPro"/>
</dbReference>
<keyword evidence="3" id="KW-0809">Transit peptide</keyword>
<evidence type="ECO:0000256" key="3">
    <source>
        <dbReference type="ARBA" id="ARBA00022946"/>
    </source>
</evidence>
<comment type="caution">
    <text evidence="7">The sequence shown here is derived from an EMBL/GenBank/DDBJ whole genome shotgun (WGS) entry which is preliminary data.</text>
</comment>
<dbReference type="GO" id="GO:0032543">
    <property type="term" value="P:mitochondrial translation"/>
    <property type="evidence" value="ECO:0007669"/>
    <property type="project" value="UniProtKB-ARBA"/>
</dbReference>
<dbReference type="GO" id="GO:0005739">
    <property type="term" value="C:mitochondrion"/>
    <property type="evidence" value="ECO:0007669"/>
    <property type="project" value="UniProtKB-SubCell"/>
</dbReference>
<keyword evidence="8" id="KW-1185">Reference proteome</keyword>
<dbReference type="InterPro" id="IPR052405">
    <property type="entry name" value="Mito_Transl_Release_Factor"/>
</dbReference>
<dbReference type="EMBL" id="JANBUO010000271">
    <property type="protein sequence ID" value="KAJ2805638.1"/>
    <property type="molecule type" value="Genomic_DNA"/>
</dbReference>
<dbReference type="AlphaFoldDB" id="A0A9W8LV40"/>